<dbReference type="PANTHER" id="PTHR44520">
    <property type="entry name" value="RESPONSE REGULATOR RCP1-RELATED"/>
    <property type="match status" value="1"/>
</dbReference>
<dbReference type="GeneID" id="12510689"/>
<dbReference type="InterPro" id="IPR011006">
    <property type="entry name" value="CheY-like_superfamily"/>
</dbReference>
<dbReference type="Pfam" id="PF00072">
    <property type="entry name" value="Response_reg"/>
    <property type="match status" value="1"/>
</dbReference>
<dbReference type="AlphaFoldDB" id="E5KK13"/>
<evidence type="ECO:0000259" key="2">
    <source>
        <dbReference type="PROSITE" id="PS50110"/>
    </source>
</evidence>
<organism evidence="3">
    <name type="scientific">Methanothrix harundinacea</name>
    <dbReference type="NCBI Taxonomy" id="301375"/>
    <lineage>
        <taxon>Archaea</taxon>
        <taxon>Methanobacteriati</taxon>
        <taxon>Methanobacteriota</taxon>
        <taxon>Stenosarchaea group</taxon>
        <taxon>Methanomicrobia</taxon>
        <taxon>Methanotrichales</taxon>
        <taxon>Methanotrichaceae</taxon>
        <taxon>Methanothrix</taxon>
    </lineage>
</organism>
<dbReference type="RefSeq" id="WP_014587066.1">
    <property type="nucleotide sequence ID" value="NC_017527.1"/>
</dbReference>
<dbReference type="EMBL" id="HQ188285">
    <property type="protein sequence ID" value="ADQ42403.1"/>
    <property type="molecule type" value="Genomic_DNA"/>
</dbReference>
<dbReference type="PANTHER" id="PTHR44520:SF1">
    <property type="entry name" value="TWO-COMPONENT SYSTEM REGULATORY PROTEIN"/>
    <property type="match status" value="1"/>
</dbReference>
<dbReference type="Gene3D" id="3.40.50.2300">
    <property type="match status" value="1"/>
</dbReference>
<dbReference type="SMART" id="SM00448">
    <property type="entry name" value="REC"/>
    <property type="match status" value="1"/>
</dbReference>
<evidence type="ECO:0000313" key="3">
    <source>
        <dbReference type="EMBL" id="ADQ42403.1"/>
    </source>
</evidence>
<dbReference type="InterPro" id="IPR052893">
    <property type="entry name" value="TCS_response_regulator"/>
</dbReference>
<proteinExistence type="predicted"/>
<dbReference type="SUPFAM" id="SSF52172">
    <property type="entry name" value="CheY-like"/>
    <property type="match status" value="1"/>
</dbReference>
<reference evidence="3" key="1">
    <citation type="submission" date="2010-08" db="EMBL/GenBank/DDBJ databases">
        <title>Quorum sensing in methanogenic archaeon.</title>
        <authorList>
            <person name="Zhang G."/>
            <person name="Zhang F."/>
            <person name="Guo X."/>
            <person name="Ding G."/>
            <person name="Zhu J."/>
            <person name="Zhou L."/>
            <person name="Cai S."/>
            <person name="Liu X."/>
            <person name="Luo Y."/>
            <person name="Shi W."/>
            <person name="Dong X."/>
        </authorList>
    </citation>
    <scope>NUCLEOTIDE SEQUENCE</scope>
    <source>
        <strain evidence="3">6Ac</strain>
    </source>
</reference>
<feature type="modified residue" description="4-aspartylphosphate" evidence="1">
    <location>
        <position position="80"/>
    </location>
</feature>
<evidence type="ECO:0000256" key="1">
    <source>
        <dbReference type="PROSITE-ProRule" id="PRU00169"/>
    </source>
</evidence>
<dbReference type="InterPro" id="IPR001789">
    <property type="entry name" value="Sig_transdc_resp-reg_receiver"/>
</dbReference>
<feature type="domain" description="Response regulatory" evidence="2">
    <location>
        <begin position="23"/>
        <end position="147"/>
    </location>
</feature>
<dbReference type="OMA" id="YWVEFVE"/>
<protein>
    <submittedName>
        <fullName evidence="3">Response regulator receiver protein</fullName>
    </submittedName>
</protein>
<name>E5KK13_9EURY</name>
<accession>E5KK13</accession>
<dbReference type="GO" id="GO:0000160">
    <property type="term" value="P:phosphorelay signal transduction system"/>
    <property type="evidence" value="ECO:0007669"/>
    <property type="project" value="InterPro"/>
</dbReference>
<dbReference type="CDD" id="cd17557">
    <property type="entry name" value="REC_Rcp-like"/>
    <property type="match status" value="1"/>
</dbReference>
<sequence>MSAAIQDPKSSEVRGERPYNKLKILLVEDNPDDVELTCRLLRRICLERDIFLATDAEEALKILESILEEGGALPDLILLDIKLPRLSGMELLERLKASPELRGIPVVMLTGSIVSEHIQKSYDLGAVSYLLKPISEDELLLTLSYVS</sequence>
<dbReference type="PROSITE" id="PS50110">
    <property type="entry name" value="RESPONSE_REGULATORY"/>
    <property type="match status" value="1"/>
</dbReference>
<keyword evidence="1" id="KW-0597">Phosphoprotein</keyword>